<evidence type="ECO:0000313" key="10">
    <source>
        <dbReference type="Proteomes" id="UP000692954"/>
    </source>
</evidence>
<dbReference type="GO" id="GO:0005777">
    <property type="term" value="C:peroxisome"/>
    <property type="evidence" value="ECO:0007669"/>
    <property type="project" value="TreeGrafter"/>
</dbReference>
<dbReference type="OrthoDB" id="67688at2759"/>
<sequence>MELQNYTNYTPHTWLQDVPVKLTISNLWDGNNVLDSLIEDENKDEQLIIVASLYINGQLQYPTKTFKAFSRHSLQKQETIFFNSNIKDLSYNSLIALSIYSTQQKYDEKKPLGSTTFPLFDENLKLREGKINLLIWPNTQPDTSFNSKTPGLVKDRNIQDLNFCTRKIDEVSKGELNDTNKNLSKQNLQIRLYYLSKIIPTAFLEVQLDQYFQQPILFEDYEYPQNDIEQQIIGGGYYKQSEDVIVNQAKAPTQRIFIDQNQLSDTFRTSDFDQEFGKPDPIHDMMNLILRYSDHPETLKPQKEEEEKMRKIMARPLIGELKSDDKQLFVKYRYWAMQYGSALPIYLHSVPWQNQKEEQEALNLMKKWSSIDREDCLFLLSSFFCANDFKKSKKNKNSMLEIRKYAVEQLSKLSDEKIENVLLQLVQALKYEPFDQKSDLVNLLFDRATKSKSLATYLYWYLHVEKDGWVPDSKNIILGFYNNTFQEFEKMLQYKNEKLFKDIQGQSKFRQKLQSLATEIKSLKNDRQFRINYIKNQLSQSAYQNSQELPQHPCCLYPEYELIRAVPERTTIFSSAMAPIRLGFQVIKGNEESEIKLIFKNGDDLRQDQLVMQIFNLMDELLKGVSQDMKLLPYRILACSKSDGFLEFVPDNVTLQEIIIKKNQGMQPYLKQISEDKLNPYYWKTLPLKNNDQKDPENLKIIQDHIDQVVKKAIYCIHPTFMTNYIYSSAGYCVLTYFLGIGDRHLENLLINNEGKMFHIDFGFILGKDPKPYPPPFKLCPEMVEAMGGQKSELYTLFKSKCVEVYVYLRRYAKLIINLFLLMADAGIKDYSQEAIEQMYEKFRLDDSDENAEIHFLGLLEESINSLFAKMTDKLHFWASYMRK</sequence>
<keyword evidence="4" id="KW-0067">ATP-binding</keyword>
<feature type="domain" description="PI3K/PI4K catalytic" evidence="6">
    <location>
        <begin position="566"/>
        <end position="868"/>
    </location>
</feature>
<comment type="caution">
    <text evidence="9">The sequence shown here is derived from an EMBL/GenBank/DDBJ whole genome shotgun (WGS) entry which is preliminary data.</text>
</comment>
<dbReference type="InterPro" id="IPR001263">
    <property type="entry name" value="PI3K_accessory_dom"/>
</dbReference>
<gene>
    <name evidence="9" type="ORF">PSON_ATCC_30995.1.T0430078</name>
</gene>
<proteinExistence type="inferred from homology"/>
<name>A0A8S1MYV8_9CILI</name>
<evidence type="ECO:0000256" key="4">
    <source>
        <dbReference type="PIRNR" id="PIRNR000587"/>
    </source>
</evidence>
<dbReference type="EC" id="2.7.1.137" evidence="1"/>
<dbReference type="GO" id="GO:0034272">
    <property type="term" value="C:phosphatidylinositol 3-kinase complex, class III, type II"/>
    <property type="evidence" value="ECO:0007669"/>
    <property type="project" value="TreeGrafter"/>
</dbReference>
<keyword evidence="10" id="KW-1185">Reference proteome</keyword>
<dbReference type="GO" id="GO:0048015">
    <property type="term" value="P:phosphatidylinositol-mediated signaling"/>
    <property type="evidence" value="ECO:0007669"/>
    <property type="project" value="TreeGrafter"/>
</dbReference>
<protein>
    <recommendedName>
        <fullName evidence="1">phosphatidylinositol 3-kinase</fullName>
        <ecNumber evidence="1">2.7.1.137</ecNumber>
    </recommendedName>
</protein>
<dbReference type="SMART" id="SM00146">
    <property type="entry name" value="PI3Kc"/>
    <property type="match status" value="1"/>
</dbReference>
<evidence type="ECO:0000256" key="5">
    <source>
        <dbReference type="PROSITE-ProRule" id="PRU00880"/>
    </source>
</evidence>
<dbReference type="InterPro" id="IPR015433">
    <property type="entry name" value="PI3/4_kinase"/>
</dbReference>
<dbReference type="Pfam" id="PF00792">
    <property type="entry name" value="PI3K_C2"/>
    <property type="match status" value="1"/>
</dbReference>
<dbReference type="PANTHER" id="PTHR10048">
    <property type="entry name" value="PHOSPHATIDYLINOSITOL KINASE"/>
    <property type="match status" value="1"/>
</dbReference>
<dbReference type="Pfam" id="PF00613">
    <property type="entry name" value="PI3Ka"/>
    <property type="match status" value="1"/>
</dbReference>
<dbReference type="PROSITE" id="PS00915">
    <property type="entry name" value="PI3_4_KINASE_1"/>
    <property type="match status" value="1"/>
</dbReference>
<dbReference type="GO" id="GO:0005768">
    <property type="term" value="C:endosome"/>
    <property type="evidence" value="ECO:0007669"/>
    <property type="project" value="TreeGrafter"/>
</dbReference>
<dbReference type="PANTHER" id="PTHR10048:SF7">
    <property type="entry name" value="PHOSPHATIDYLINOSITOL 3-KINASE CATALYTIC SUBUNIT TYPE 3"/>
    <property type="match status" value="1"/>
</dbReference>
<feature type="domain" description="C2 PI3K-type" evidence="8">
    <location>
        <begin position="18"/>
        <end position="174"/>
    </location>
</feature>
<dbReference type="CDD" id="cd00896">
    <property type="entry name" value="PI3Kc_III"/>
    <property type="match status" value="1"/>
</dbReference>
<evidence type="ECO:0000259" key="6">
    <source>
        <dbReference type="PROSITE" id="PS50290"/>
    </source>
</evidence>
<keyword evidence="4" id="KW-0547">Nucleotide-binding</keyword>
<dbReference type="GO" id="GO:0006897">
    <property type="term" value="P:endocytosis"/>
    <property type="evidence" value="ECO:0007669"/>
    <property type="project" value="TreeGrafter"/>
</dbReference>
<dbReference type="AlphaFoldDB" id="A0A8S1MYV8"/>
<dbReference type="InterPro" id="IPR008290">
    <property type="entry name" value="PI3K_Vps34"/>
</dbReference>
<dbReference type="GO" id="GO:0034271">
    <property type="term" value="C:phosphatidylinositol 3-kinase complex, class III, type I"/>
    <property type="evidence" value="ECO:0007669"/>
    <property type="project" value="TreeGrafter"/>
</dbReference>
<keyword evidence="3 4" id="KW-0418">Kinase</keyword>
<accession>A0A8S1MYV8</accession>
<organism evidence="9 10">
    <name type="scientific">Paramecium sonneborni</name>
    <dbReference type="NCBI Taxonomy" id="65129"/>
    <lineage>
        <taxon>Eukaryota</taxon>
        <taxon>Sar</taxon>
        <taxon>Alveolata</taxon>
        <taxon>Ciliophora</taxon>
        <taxon>Intramacronucleata</taxon>
        <taxon>Oligohymenophorea</taxon>
        <taxon>Peniculida</taxon>
        <taxon>Parameciidae</taxon>
        <taxon>Paramecium</taxon>
    </lineage>
</organism>
<dbReference type="PIRSF" id="PIRSF000587">
    <property type="entry name" value="PI3K_Vps34"/>
    <property type="match status" value="1"/>
</dbReference>
<evidence type="ECO:0000313" key="9">
    <source>
        <dbReference type="EMBL" id="CAD8082213.1"/>
    </source>
</evidence>
<dbReference type="GO" id="GO:0000407">
    <property type="term" value="C:phagophore assembly site"/>
    <property type="evidence" value="ECO:0007669"/>
    <property type="project" value="TreeGrafter"/>
</dbReference>
<reference evidence="9" key="1">
    <citation type="submission" date="2021-01" db="EMBL/GenBank/DDBJ databases">
        <authorList>
            <consortium name="Genoscope - CEA"/>
            <person name="William W."/>
        </authorList>
    </citation>
    <scope>NUCLEOTIDE SEQUENCE</scope>
</reference>
<dbReference type="PROSITE" id="PS51545">
    <property type="entry name" value="PIK_HELICAL"/>
    <property type="match status" value="1"/>
</dbReference>
<dbReference type="InterPro" id="IPR000403">
    <property type="entry name" value="PI3/4_kinase_cat_dom"/>
</dbReference>
<evidence type="ECO:0000259" key="7">
    <source>
        <dbReference type="PROSITE" id="PS51545"/>
    </source>
</evidence>
<dbReference type="GO" id="GO:0016303">
    <property type="term" value="F:1-phosphatidylinositol-3-kinase activity"/>
    <property type="evidence" value="ECO:0007669"/>
    <property type="project" value="TreeGrafter"/>
</dbReference>
<dbReference type="InterPro" id="IPR002420">
    <property type="entry name" value="PI3K-type_C2_dom"/>
</dbReference>
<dbReference type="InterPro" id="IPR057756">
    <property type="entry name" value="PI3-kinase_type3/VPS34_cat"/>
</dbReference>
<evidence type="ECO:0000256" key="3">
    <source>
        <dbReference type="ARBA" id="ARBA00022777"/>
    </source>
</evidence>
<dbReference type="Pfam" id="PF00454">
    <property type="entry name" value="PI3_PI4_kinase"/>
    <property type="match status" value="1"/>
</dbReference>
<evidence type="ECO:0000256" key="1">
    <source>
        <dbReference type="ARBA" id="ARBA00012073"/>
    </source>
</evidence>
<dbReference type="EMBL" id="CAJJDN010000043">
    <property type="protein sequence ID" value="CAD8082213.1"/>
    <property type="molecule type" value="Genomic_DNA"/>
</dbReference>
<dbReference type="GO" id="GO:0000045">
    <property type="term" value="P:autophagosome assembly"/>
    <property type="evidence" value="ECO:0007669"/>
    <property type="project" value="TreeGrafter"/>
</dbReference>
<dbReference type="InterPro" id="IPR018936">
    <property type="entry name" value="PI3/4_kinase_CS"/>
</dbReference>
<feature type="domain" description="PIK helical" evidence="7">
    <location>
        <begin position="295"/>
        <end position="488"/>
    </location>
</feature>
<dbReference type="SMART" id="SM00145">
    <property type="entry name" value="PI3Ka"/>
    <property type="match status" value="1"/>
</dbReference>
<dbReference type="Proteomes" id="UP000692954">
    <property type="component" value="Unassembled WGS sequence"/>
</dbReference>
<keyword evidence="2 4" id="KW-0808">Transferase</keyword>
<dbReference type="PROSITE" id="PS51547">
    <property type="entry name" value="C2_PI3K"/>
    <property type="match status" value="1"/>
</dbReference>
<evidence type="ECO:0000259" key="8">
    <source>
        <dbReference type="PROSITE" id="PS51547"/>
    </source>
</evidence>
<evidence type="ECO:0000256" key="2">
    <source>
        <dbReference type="ARBA" id="ARBA00022679"/>
    </source>
</evidence>
<dbReference type="PROSITE" id="PS50290">
    <property type="entry name" value="PI3_4_KINASE_3"/>
    <property type="match status" value="1"/>
</dbReference>
<comment type="similarity">
    <text evidence="4 5">Belongs to the PI3/PI4-kinase family.</text>
</comment>